<sequence length="144" mass="16380">MKDQMRVCRSYATASGERRLRDALPRYFGTDSESPSRVNEVEKKVLLGPELTSARQVLYEDRTRGYEDAKGEEGRRRVDERSPGEKEPEGRKRKLLSRPPLGPNGLRPSIARESFNTSILKPLSRKWNKSKNSILLHTAPSAVE</sequence>
<reference evidence="3" key="1">
    <citation type="journal article" date="2019" name="Curr. Biol.">
        <title>Genome Sequence of Striga asiatica Provides Insight into the Evolution of Plant Parasitism.</title>
        <authorList>
            <person name="Yoshida S."/>
            <person name="Kim S."/>
            <person name="Wafula E.K."/>
            <person name="Tanskanen J."/>
            <person name="Kim Y.M."/>
            <person name="Honaas L."/>
            <person name="Yang Z."/>
            <person name="Spallek T."/>
            <person name="Conn C.E."/>
            <person name="Ichihashi Y."/>
            <person name="Cheong K."/>
            <person name="Cui S."/>
            <person name="Der J.P."/>
            <person name="Gundlach H."/>
            <person name="Jiao Y."/>
            <person name="Hori C."/>
            <person name="Ishida J.K."/>
            <person name="Kasahara H."/>
            <person name="Kiba T."/>
            <person name="Kim M.S."/>
            <person name="Koo N."/>
            <person name="Laohavisit A."/>
            <person name="Lee Y.H."/>
            <person name="Lumba S."/>
            <person name="McCourt P."/>
            <person name="Mortimer J.C."/>
            <person name="Mutuku J.M."/>
            <person name="Nomura T."/>
            <person name="Sasaki-Sekimoto Y."/>
            <person name="Seto Y."/>
            <person name="Wang Y."/>
            <person name="Wakatake T."/>
            <person name="Sakakibara H."/>
            <person name="Demura T."/>
            <person name="Yamaguchi S."/>
            <person name="Yoneyama K."/>
            <person name="Manabe R.I."/>
            <person name="Nelson D.C."/>
            <person name="Schulman A.H."/>
            <person name="Timko M.P."/>
            <person name="dePamphilis C.W."/>
            <person name="Choi D."/>
            <person name="Shirasu K."/>
        </authorList>
    </citation>
    <scope>NUCLEOTIDE SEQUENCE [LARGE SCALE GENOMIC DNA]</scope>
    <source>
        <strain evidence="3">cv. UVA1</strain>
    </source>
</reference>
<organism evidence="2 3">
    <name type="scientific">Striga asiatica</name>
    <name type="common">Asiatic witchweed</name>
    <name type="synonym">Buchnera asiatica</name>
    <dbReference type="NCBI Taxonomy" id="4170"/>
    <lineage>
        <taxon>Eukaryota</taxon>
        <taxon>Viridiplantae</taxon>
        <taxon>Streptophyta</taxon>
        <taxon>Embryophyta</taxon>
        <taxon>Tracheophyta</taxon>
        <taxon>Spermatophyta</taxon>
        <taxon>Magnoliopsida</taxon>
        <taxon>eudicotyledons</taxon>
        <taxon>Gunneridae</taxon>
        <taxon>Pentapetalae</taxon>
        <taxon>asterids</taxon>
        <taxon>lamiids</taxon>
        <taxon>Lamiales</taxon>
        <taxon>Orobanchaceae</taxon>
        <taxon>Buchnereae</taxon>
        <taxon>Striga</taxon>
    </lineage>
</organism>
<dbReference type="GO" id="GO:0016874">
    <property type="term" value="F:ligase activity"/>
    <property type="evidence" value="ECO:0007669"/>
    <property type="project" value="UniProtKB-KW"/>
</dbReference>
<evidence type="ECO:0000313" key="2">
    <source>
        <dbReference type="EMBL" id="GER47705.1"/>
    </source>
</evidence>
<feature type="region of interest" description="Disordered" evidence="1">
    <location>
        <begin position="58"/>
        <end position="115"/>
    </location>
</feature>
<gene>
    <name evidence="2" type="ORF">STAS_24839</name>
</gene>
<feature type="compositionally biased region" description="Basic and acidic residues" evidence="1">
    <location>
        <begin position="58"/>
        <end position="90"/>
    </location>
</feature>
<dbReference type="EMBL" id="BKCP01008037">
    <property type="protein sequence ID" value="GER47705.1"/>
    <property type="molecule type" value="Genomic_DNA"/>
</dbReference>
<feature type="region of interest" description="Disordered" evidence="1">
    <location>
        <begin position="19"/>
        <end position="41"/>
    </location>
</feature>
<accession>A0A5A7QQS4</accession>
<evidence type="ECO:0000256" key="1">
    <source>
        <dbReference type="SAM" id="MobiDB-lite"/>
    </source>
</evidence>
<keyword evidence="3" id="KW-1185">Reference proteome</keyword>
<protein>
    <submittedName>
        <fullName evidence="2">Glutamate--tRNA ligase</fullName>
    </submittedName>
</protein>
<dbReference type="Proteomes" id="UP000325081">
    <property type="component" value="Unassembled WGS sequence"/>
</dbReference>
<name>A0A5A7QQS4_STRAF</name>
<comment type="caution">
    <text evidence="2">The sequence shown here is derived from an EMBL/GenBank/DDBJ whole genome shotgun (WGS) entry which is preliminary data.</text>
</comment>
<evidence type="ECO:0000313" key="3">
    <source>
        <dbReference type="Proteomes" id="UP000325081"/>
    </source>
</evidence>
<keyword evidence="2" id="KW-0436">Ligase</keyword>
<proteinExistence type="predicted"/>
<dbReference type="AlphaFoldDB" id="A0A5A7QQS4"/>